<comment type="function">
    <text evidence="1">Assembles around the rod to form the L-ring and probably protects the motor/basal body from shearing forces during rotation.</text>
</comment>
<dbReference type="EMBL" id="UINC01146640">
    <property type="protein sequence ID" value="SVD37486.1"/>
    <property type="molecule type" value="Genomic_DNA"/>
</dbReference>
<dbReference type="PANTHER" id="PTHR30381:SF0">
    <property type="entry name" value="FLAGELLAR P-RING PROTEIN"/>
    <property type="match status" value="1"/>
</dbReference>
<dbReference type="PANTHER" id="PTHR30381">
    <property type="entry name" value="FLAGELLAR P-RING PERIPLASMIC PROTEIN FLGI"/>
    <property type="match status" value="1"/>
</dbReference>
<proteinExistence type="predicted"/>
<dbReference type="AlphaFoldDB" id="A0A382UTA2"/>
<comment type="subcellular location">
    <subcellularLocation>
        <location evidence="2">Bacterial flagellum basal body</location>
    </subcellularLocation>
</comment>
<name>A0A382UTA2_9ZZZZ</name>
<accession>A0A382UTA2</accession>
<dbReference type="GO" id="GO:0071973">
    <property type="term" value="P:bacterial-type flagellum-dependent cell motility"/>
    <property type="evidence" value="ECO:0007669"/>
    <property type="project" value="InterPro"/>
</dbReference>
<reference evidence="4" key="1">
    <citation type="submission" date="2018-05" db="EMBL/GenBank/DDBJ databases">
        <authorList>
            <person name="Lanie J.A."/>
            <person name="Ng W.-L."/>
            <person name="Kazmierczak K.M."/>
            <person name="Andrzejewski T.M."/>
            <person name="Davidsen T.M."/>
            <person name="Wayne K.J."/>
            <person name="Tettelin H."/>
            <person name="Glass J.I."/>
            <person name="Rusch D."/>
            <person name="Podicherti R."/>
            <person name="Tsui H.-C.T."/>
            <person name="Winkler M.E."/>
        </authorList>
    </citation>
    <scope>NUCLEOTIDE SEQUENCE</scope>
</reference>
<evidence type="ECO:0008006" key="5">
    <source>
        <dbReference type="Google" id="ProtNLM"/>
    </source>
</evidence>
<dbReference type="InterPro" id="IPR001782">
    <property type="entry name" value="Flag_FlgI"/>
</dbReference>
<evidence type="ECO:0000256" key="2">
    <source>
        <dbReference type="ARBA" id="ARBA00004117"/>
    </source>
</evidence>
<sequence>MKKKMHYLDLKRFVCQFSLLFFLMLITPAFAVEVQMGDITRIQEINSNQLLGMGIVVGLPGSGDSTRLVLGRQALSNMLSRMEGVRLDPDQLQARNIAAVIVTADLPPFAKSGDRLNVFVSSMGDAKDLNNGTLLFARLQAGDGKVYATAQGRIVVTRPKGQRGGTLPPNGEIVSGGLVVRNLEVSLDDM</sequence>
<evidence type="ECO:0000313" key="4">
    <source>
        <dbReference type="EMBL" id="SVD37486.1"/>
    </source>
</evidence>
<feature type="non-terminal residue" evidence="4">
    <location>
        <position position="190"/>
    </location>
</feature>
<dbReference type="Pfam" id="PF02119">
    <property type="entry name" value="FlgI"/>
    <property type="match status" value="1"/>
</dbReference>
<organism evidence="4">
    <name type="scientific">marine metagenome</name>
    <dbReference type="NCBI Taxonomy" id="408172"/>
    <lineage>
        <taxon>unclassified sequences</taxon>
        <taxon>metagenomes</taxon>
        <taxon>ecological metagenomes</taxon>
    </lineage>
</organism>
<dbReference type="GO" id="GO:0009428">
    <property type="term" value="C:bacterial-type flagellum basal body, distal rod, P ring"/>
    <property type="evidence" value="ECO:0007669"/>
    <property type="project" value="InterPro"/>
</dbReference>
<gene>
    <name evidence="4" type="ORF">METZ01_LOCUS390340</name>
</gene>
<protein>
    <recommendedName>
        <fullName evidence="5">Flagellar basal body P-ring protein FlgI</fullName>
    </recommendedName>
</protein>
<dbReference type="GO" id="GO:0030288">
    <property type="term" value="C:outer membrane-bounded periplasmic space"/>
    <property type="evidence" value="ECO:0007669"/>
    <property type="project" value="InterPro"/>
</dbReference>
<evidence type="ECO:0000256" key="3">
    <source>
        <dbReference type="ARBA" id="ARBA00022729"/>
    </source>
</evidence>
<keyword evidence="3" id="KW-0732">Signal</keyword>
<dbReference type="GO" id="GO:0005198">
    <property type="term" value="F:structural molecule activity"/>
    <property type="evidence" value="ECO:0007669"/>
    <property type="project" value="InterPro"/>
</dbReference>
<evidence type="ECO:0000256" key="1">
    <source>
        <dbReference type="ARBA" id="ARBA00002591"/>
    </source>
</evidence>
<dbReference type="PRINTS" id="PR01010">
    <property type="entry name" value="FLGPRINGFLGI"/>
</dbReference>